<name>A0A0F9LDC1_9ZZZZ</name>
<evidence type="ECO:0000313" key="1">
    <source>
        <dbReference type="EMBL" id="KKM62225.1"/>
    </source>
</evidence>
<dbReference type="Gene3D" id="3.90.320.10">
    <property type="match status" value="1"/>
</dbReference>
<sequence length="261" mass="30684">MENLWENIRLYLEKPFPERHDLGLGRFYQVEDLYKPSDTTILNVIDKGYGFKKWLGDSHGYEKAQEYAEFTADRGTRVHLNASELLDGFPIQTDHEENVMPEFEIKCLLGFIKWHEDYKPEILANEICLYDPTFPTAGTADIICLMDGKPWKQKGNVLALLDIKTGKDWPIHQLQLTGYGLKFEGLFEEKPYLATLGLYEYRKDIKYRLKTYDYDEGAFVNAYNLWCWQNNWTEEKEMVIPEELPKILTLDMLEEKEDGKL</sequence>
<proteinExistence type="predicted"/>
<protein>
    <recommendedName>
        <fullName evidence="2">PD-(D/E)XK endonuclease-like domain-containing protein</fullName>
    </recommendedName>
</protein>
<reference evidence="1" key="1">
    <citation type="journal article" date="2015" name="Nature">
        <title>Complex archaea that bridge the gap between prokaryotes and eukaryotes.</title>
        <authorList>
            <person name="Spang A."/>
            <person name="Saw J.H."/>
            <person name="Jorgensen S.L."/>
            <person name="Zaremba-Niedzwiedzka K."/>
            <person name="Martijn J."/>
            <person name="Lind A.E."/>
            <person name="van Eijk R."/>
            <person name="Schleper C."/>
            <person name="Guy L."/>
            <person name="Ettema T.J."/>
        </authorList>
    </citation>
    <scope>NUCLEOTIDE SEQUENCE</scope>
</reference>
<dbReference type="InterPro" id="IPR011604">
    <property type="entry name" value="PDDEXK-like_dom_sf"/>
</dbReference>
<accession>A0A0F9LDC1</accession>
<gene>
    <name evidence="1" type="ORF">LCGC14_1523760</name>
</gene>
<comment type="caution">
    <text evidence="1">The sequence shown here is derived from an EMBL/GenBank/DDBJ whole genome shotgun (WGS) entry which is preliminary data.</text>
</comment>
<dbReference type="AlphaFoldDB" id="A0A0F9LDC1"/>
<dbReference type="EMBL" id="LAZR01011341">
    <property type="protein sequence ID" value="KKM62225.1"/>
    <property type="molecule type" value="Genomic_DNA"/>
</dbReference>
<evidence type="ECO:0008006" key="2">
    <source>
        <dbReference type="Google" id="ProtNLM"/>
    </source>
</evidence>
<organism evidence="1">
    <name type="scientific">marine sediment metagenome</name>
    <dbReference type="NCBI Taxonomy" id="412755"/>
    <lineage>
        <taxon>unclassified sequences</taxon>
        <taxon>metagenomes</taxon>
        <taxon>ecological metagenomes</taxon>
    </lineage>
</organism>